<dbReference type="Proteomes" id="UP000619512">
    <property type="component" value="Unassembled WGS sequence"/>
</dbReference>
<protein>
    <submittedName>
        <fullName evidence="2">Uncharacterized protein</fullName>
    </submittedName>
</protein>
<organism evidence="2 3">
    <name type="scientific">Pseudoduganella plicata</name>
    <dbReference type="NCBI Taxonomy" id="321984"/>
    <lineage>
        <taxon>Bacteria</taxon>
        <taxon>Pseudomonadati</taxon>
        <taxon>Pseudomonadota</taxon>
        <taxon>Betaproteobacteria</taxon>
        <taxon>Burkholderiales</taxon>
        <taxon>Oxalobacteraceae</taxon>
        <taxon>Telluria group</taxon>
        <taxon>Pseudoduganella</taxon>
    </lineage>
</organism>
<name>A0AA88C9E6_9BURK</name>
<sequence length="62" mass="6792">MYAPSSTVVWLRTSYSDTGRRAALVSGMPILTAIFGFTFHMAARMPTAFVAPMMRAMKAGFN</sequence>
<keyword evidence="1" id="KW-0812">Transmembrane</keyword>
<feature type="transmembrane region" description="Helical" evidence="1">
    <location>
        <begin position="22"/>
        <end position="43"/>
    </location>
</feature>
<evidence type="ECO:0000313" key="2">
    <source>
        <dbReference type="EMBL" id="GGY96071.1"/>
    </source>
</evidence>
<dbReference type="AlphaFoldDB" id="A0AA88C9E6"/>
<comment type="caution">
    <text evidence="2">The sequence shown here is derived from an EMBL/GenBank/DDBJ whole genome shotgun (WGS) entry which is preliminary data.</text>
</comment>
<keyword evidence="1" id="KW-1133">Transmembrane helix</keyword>
<dbReference type="EMBL" id="BMWW01000005">
    <property type="protein sequence ID" value="GGY96071.1"/>
    <property type="molecule type" value="Genomic_DNA"/>
</dbReference>
<accession>A0AA88C9E6</accession>
<proteinExistence type="predicted"/>
<reference evidence="2" key="1">
    <citation type="journal article" date="2014" name="Int. J. Syst. Evol. Microbiol.">
        <title>Complete genome sequence of Corynebacterium casei LMG S-19264T (=DSM 44701T), isolated from a smear-ripened cheese.</title>
        <authorList>
            <consortium name="US DOE Joint Genome Institute (JGI-PGF)"/>
            <person name="Walter F."/>
            <person name="Albersmeier A."/>
            <person name="Kalinowski J."/>
            <person name="Ruckert C."/>
        </authorList>
    </citation>
    <scope>NUCLEOTIDE SEQUENCE</scope>
    <source>
        <strain evidence="2">KCTC 12344</strain>
    </source>
</reference>
<reference evidence="2" key="2">
    <citation type="submission" date="2022-12" db="EMBL/GenBank/DDBJ databases">
        <authorList>
            <person name="Sun Q."/>
            <person name="Kim S."/>
        </authorList>
    </citation>
    <scope>NUCLEOTIDE SEQUENCE</scope>
    <source>
        <strain evidence="2">KCTC 12344</strain>
    </source>
</reference>
<keyword evidence="1" id="KW-0472">Membrane</keyword>
<evidence type="ECO:0000256" key="1">
    <source>
        <dbReference type="SAM" id="Phobius"/>
    </source>
</evidence>
<evidence type="ECO:0000313" key="3">
    <source>
        <dbReference type="Proteomes" id="UP000619512"/>
    </source>
</evidence>
<gene>
    <name evidence="2" type="ORF">GCM10007388_31840</name>
</gene>